<organism evidence="1 2">
    <name type="scientific">Spizellomyces punctatus (strain DAOM BR117)</name>
    <dbReference type="NCBI Taxonomy" id="645134"/>
    <lineage>
        <taxon>Eukaryota</taxon>
        <taxon>Fungi</taxon>
        <taxon>Fungi incertae sedis</taxon>
        <taxon>Chytridiomycota</taxon>
        <taxon>Chytridiomycota incertae sedis</taxon>
        <taxon>Chytridiomycetes</taxon>
        <taxon>Spizellomycetales</taxon>
        <taxon>Spizellomycetaceae</taxon>
        <taxon>Spizellomyces</taxon>
    </lineage>
</organism>
<gene>
    <name evidence="1" type="ORF">SPPG_06030</name>
</gene>
<dbReference type="RefSeq" id="XP_016607123.1">
    <property type="nucleotide sequence ID" value="XM_016754236.1"/>
</dbReference>
<accession>A0A0L0HEC2</accession>
<proteinExistence type="predicted"/>
<name>A0A0L0HEC2_SPIPD</name>
<evidence type="ECO:0000313" key="1">
    <source>
        <dbReference type="EMBL" id="KNC99083.1"/>
    </source>
</evidence>
<dbReference type="EMBL" id="KQ257459">
    <property type="protein sequence ID" value="KNC99083.1"/>
    <property type="molecule type" value="Genomic_DNA"/>
</dbReference>
<sequence>MSTDNKVDFATQRAAIIGNTFEIGGQPIEIADIQFSEKVVFDFKTQEKGYQTLEECQGRIDEFVQTRAHWVPNKNRAADEAKKDLAHKWNAGSIYEILFFDNGAVLVVEQKKGELEDKMAKLKAERSQGSTK</sequence>
<reference evidence="1 2" key="1">
    <citation type="submission" date="2009-08" db="EMBL/GenBank/DDBJ databases">
        <title>The Genome Sequence of Spizellomyces punctatus strain DAOM BR117.</title>
        <authorList>
            <consortium name="The Broad Institute Genome Sequencing Platform"/>
            <person name="Russ C."/>
            <person name="Cuomo C."/>
            <person name="Shea T."/>
            <person name="Young S.K."/>
            <person name="Zeng Q."/>
            <person name="Koehrsen M."/>
            <person name="Haas B."/>
            <person name="Borodovsky M."/>
            <person name="Guigo R."/>
            <person name="Alvarado L."/>
            <person name="Berlin A."/>
            <person name="Bochicchio J."/>
            <person name="Borenstein D."/>
            <person name="Chapman S."/>
            <person name="Chen Z."/>
            <person name="Engels R."/>
            <person name="Freedman E."/>
            <person name="Gellesch M."/>
            <person name="Goldberg J."/>
            <person name="Griggs A."/>
            <person name="Gujja S."/>
            <person name="Heiman D."/>
            <person name="Hepburn T."/>
            <person name="Howarth C."/>
            <person name="Jen D."/>
            <person name="Larson L."/>
            <person name="Lewis B."/>
            <person name="Mehta T."/>
            <person name="Park D."/>
            <person name="Pearson M."/>
            <person name="Roberts A."/>
            <person name="Saif S."/>
            <person name="Shenoy N."/>
            <person name="Sisk P."/>
            <person name="Stolte C."/>
            <person name="Sykes S."/>
            <person name="Thomson T."/>
            <person name="Walk T."/>
            <person name="White J."/>
            <person name="Yandava C."/>
            <person name="Burger G."/>
            <person name="Gray M.W."/>
            <person name="Holland P.W.H."/>
            <person name="King N."/>
            <person name="Lang F.B.F."/>
            <person name="Roger A.J."/>
            <person name="Ruiz-Trillo I."/>
            <person name="Lander E."/>
            <person name="Nusbaum C."/>
        </authorList>
    </citation>
    <scope>NUCLEOTIDE SEQUENCE [LARGE SCALE GENOMIC DNA]</scope>
    <source>
        <strain evidence="1 2">DAOM BR117</strain>
    </source>
</reference>
<evidence type="ECO:0000313" key="2">
    <source>
        <dbReference type="Proteomes" id="UP000053201"/>
    </source>
</evidence>
<dbReference type="AlphaFoldDB" id="A0A0L0HEC2"/>
<dbReference type="Proteomes" id="UP000053201">
    <property type="component" value="Unassembled WGS sequence"/>
</dbReference>
<dbReference type="VEuPathDB" id="FungiDB:SPPG_06030"/>
<keyword evidence="2" id="KW-1185">Reference proteome</keyword>
<protein>
    <submittedName>
        <fullName evidence="1">Uncharacterized protein</fullName>
    </submittedName>
</protein>
<dbReference type="GeneID" id="27689365"/>
<dbReference type="InParanoid" id="A0A0L0HEC2"/>